<keyword evidence="1 2" id="KW-0413">Isomerase</keyword>
<dbReference type="Gene3D" id="3.20.20.150">
    <property type="entry name" value="Divalent-metal-dependent TIM barrel enzymes"/>
    <property type="match status" value="1"/>
</dbReference>
<dbReference type="SUPFAM" id="SSF51658">
    <property type="entry name" value="Xylose isomerase-like"/>
    <property type="match status" value="1"/>
</dbReference>
<keyword evidence="5" id="KW-1185">Reference proteome</keyword>
<protein>
    <submittedName>
        <fullName evidence="4">TIM barrel protein</fullName>
    </submittedName>
</protein>
<proteinExistence type="inferred from homology"/>
<dbReference type="PANTHER" id="PTHR43489:SF3">
    <property type="entry name" value="XYLOSE ISOMERASE DOMAIN PROTEIN TIM BARREL"/>
    <property type="match status" value="1"/>
</dbReference>
<dbReference type="PANTHER" id="PTHR43489">
    <property type="entry name" value="ISOMERASE"/>
    <property type="match status" value="1"/>
</dbReference>
<dbReference type="Pfam" id="PF01261">
    <property type="entry name" value="AP_endonuc_2"/>
    <property type="match status" value="1"/>
</dbReference>
<dbReference type="PIRSF" id="PIRSF006241">
    <property type="entry name" value="HyI"/>
    <property type="match status" value="1"/>
</dbReference>
<accession>A0ABU5ZN50</accession>
<evidence type="ECO:0000256" key="1">
    <source>
        <dbReference type="ARBA" id="ARBA00023235"/>
    </source>
</evidence>
<sequence>MKFSVVIPMIFHQLPLVDGLRKAHGTGMLNAEVMHWQEVDVDELIKVKEQLNMNVVMMNTQMMQLADPTLHTAFLDGLSYAIEISKKFGCSNLFCVPGIEVPSVTRSVQKDRVIAVLKEAAKMLEQAGSILHLEPLNTKIDHPGQFLSSSDEAFDMVKWIGSPNVKVLFDIYHQQVTEGDVMRRMAENIDYIGHIHASNNPGRTKIPVGELNYPYIFEELDKLNYKGYVGIEYLPHTVEDAVEDLMEFRRIYG</sequence>
<dbReference type="InterPro" id="IPR036237">
    <property type="entry name" value="Xyl_isomerase-like_sf"/>
</dbReference>
<organism evidence="4 5">
    <name type="scientific">Ferviditalea candida</name>
    <dbReference type="NCBI Taxonomy" id="3108399"/>
    <lineage>
        <taxon>Bacteria</taxon>
        <taxon>Bacillati</taxon>
        <taxon>Bacillota</taxon>
        <taxon>Bacilli</taxon>
        <taxon>Bacillales</taxon>
        <taxon>Paenibacillaceae</taxon>
        <taxon>Ferviditalea</taxon>
    </lineage>
</organism>
<comment type="similarity">
    <text evidence="2">Belongs to the hyi family.</text>
</comment>
<evidence type="ECO:0000313" key="4">
    <source>
        <dbReference type="EMBL" id="MEB3103672.1"/>
    </source>
</evidence>
<dbReference type="Proteomes" id="UP001310386">
    <property type="component" value="Unassembled WGS sequence"/>
</dbReference>
<evidence type="ECO:0000256" key="2">
    <source>
        <dbReference type="PIRNR" id="PIRNR006241"/>
    </source>
</evidence>
<dbReference type="InterPro" id="IPR050417">
    <property type="entry name" value="Sugar_Epim/Isomerase"/>
</dbReference>
<dbReference type="EMBL" id="JAYJLD010000044">
    <property type="protein sequence ID" value="MEB3103672.1"/>
    <property type="molecule type" value="Genomic_DNA"/>
</dbReference>
<gene>
    <name evidence="4" type="ORF">VF724_18710</name>
</gene>
<feature type="domain" description="Xylose isomerase-like TIM barrel" evidence="3">
    <location>
        <begin position="33"/>
        <end position="248"/>
    </location>
</feature>
<name>A0ABU5ZN50_9BACL</name>
<dbReference type="InterPro" id="IPR013022">
    <property type="entry name" value="Xyl_isomerase-like_TIM-brl"/>
</dbReference>
<comment type="caution">
    <text evidence="4">The sequence shown here is derived from an EMBL/GenBank/DDBJ whole genome shotgun (WGS) entry which is preliminary data.</text>
</comment>
<dbReference type="InterPro" id="IPR026040">
    <property type="entry name" value="HyI-like"/>
</dbReference>
<evidence type="ECO:0000259" key="3">
    <source>
        <dbReference type="Pfam" id="PF01261"/>
    </source>
</evidence>
<evidence type="ECO:0000313" key="5">
    <source>
        <dbReference type="Proteomes" id="UP001310386"/>
    </source>
</evidence>
<dbReference type="RefSeq" id="WP_371755799.1">
    <property type="nucleotide sequence ID" value="NZ_JAYJLD010000044.1"/>
</dbReference>
<reference evidence="4" key="1">
    <citation type="submission" date="2023-12" db="EMBL/GenBank/DDBJ databases">
        <title>Fervidustalea candida gen. nov., sp. nov., a novel member of the family Paenibacillaceae isolated from a geothermal area.</title>
        <authorList>
            <person name="Li W.-J."/>
            <person name="Jiao J.-Y."/>
            <person name="Chen Y."/>
        </authorList>
    </citation>
    <scope>NUCLEOTIDE SEQUENCE</scope>
    <source>
        <strain evidence="4">SYSU GA230002</strain>
    </source>
</reference>